<evidence type="ECO:0000313" key="9">
    <source>
        <dbReference type="EMBL" id="BBH91924.1"/>
    </source>
</evidence>
<evidence type="ECO:0000256" key="6">
    <source>
        <dbReference type="PIRSR" id="PIRSR602129-50"/>
    </source>
</evidence>
<dbReference type="Gene3D" id="1.20.1340.10">
    <property type="entry name" value="dopa decarboxylase, N-terminal domain"/>
    <property type="match status" value="1"/>
</dbReference>
<dbReference type="InterPro" id="IPR002129">
    <property type="entry name" value="PyrdxlP-dep_de-COase"/>
</dbReference>
<proteinExistence type="inferred from homology"/>
<evidence type="ECO:0000256" key="4">
    <source>
        <dbReference type="ARBA" id="ARBA00022898"/>
    </source>
</evidence>
<dbReference type="PANTHER" id="PTHR11999">
    <property type="entry name" value="GROUP II PYRIDOXAL-5-PHOSPHATE DECARBOXYLASE"/>
    <property type="match status" value="1"/>
</dbReference>
<dbReference type="InterPro" id="IPR015422">
    <property type="entry name" value="PyrdxlP-dep_Trfase_small"/>
</dbReference>
<dbReference type="InterPro" id="IPR015424">
    <property type="entry name" value="PyrdxlP-dep_Trfase"/>
</dbReference>
<dbReference type="InterPro" id="IPR010977">
    <property type="entry name" value="Aromatic_deC"/>
</dbReference>
<dbReference type="GO" id="GO:0005737">
    <property type="term" value="C:cytoplasm"/>
    <property type="evidence" value="ECO:0007669"/>
    <property type="project" value="TreeGrafter"/>
</dbReference>
<evidence type="ECO:0000256" key="8">
    <source>
        <dbReference type="SAM" id="MobiDB-lite"/>
    </source>
</evidence>
<dbReference type="GO" id="GO:0019752">
    <property type="term" value="P:carboxylic acid metabolic process"/>
    <property type="evidence" value="ECO:0007669"/>
    <property type="project" value="InterPro"/>
</dbReference>
<dbReference type="PROSITE" id="PS00392">
    <property type="entry name" value="DDC_GAD_HDC_YDC"/>
    <property type="match status" value="1"/>
</dbReference>
<accession>A0A455T3H5</accession>
<gene>
    <name evidence="9" type="ORF">KTA_01230</name>
</gene>
<dbReference type="Gene3D" id="3.40.640.10">
    <property type="entry name" value="Type I PLP-dependent aspartate aminotransferase-like (Major domain)"/>
    <property type="match status" value="1"/>
</dbReference>
<dbReference type="AlphaFoldDB" id="A0A455T3H5"/>
<feature type="compositionally biased region" description="Basic and acidic residues" evidence="8">
    <location>
        <begin position="1"/>
        <end position="11"/>
    </location>
</feature>
<dbReference type="GO" id="GO:0030170">
    <property type="term" value="F:pyridoxal phosphate binding"/>
    <property type="evidence" value="ECO:0007669"/>
    <property type="project" value="InterPro"/>
</dbReference>
<reference evidence="9" key="1">
    <citation type="submission" date="2018-12" db="EMBL/GenBank/DDBJ databases">
        <title>Novel natural products biosynthetic potential of the class Ktedonobacteria.</title>
        <authorList>
            <person name="Zheng Y."/>
            <person name="Saitou A."/>
            <person name="Wang C.M."/>
            <person name="Toyoda A."/>
            <person name="Minakuchi Y."/>
            <person name="Sekiguchi Y."/>
            <person name="Ueda K."/>
            <person name="Takano H."/>
            <person name="Sakai Y."/>
            <person name="Yokota A."/>
            <person name="Yabe S."/>
        </authorList>
    </citation>
    <scope>NUCLEOTIDE SEQUENCE</scope>
    <source>
        <strain evidence="9">A3-2</strain>
    </source>
</reference>
<dbReference type="EMBL" id="AP019377">
    <property type="protein sequence ID" value="BBH91924.1"/>
    <property type="molecule type" value="Genomic_DNA"/>
</dbReference>
<protein>
    <submittedName>
        <fullName evidence="9">Aromatic-L-amino-acid decarboxylase</fullName>
    </submittedName>
</protein>
<organism evidence="9">
    <name type="scientific">Thermogemmatispora argillosa</name>
    <dbReference type="NCBI Taxonomy" id="2045280"/>
    <lineage>
        <taxon>Bacteria</taxon>
        <taxon>Bacillati</taxon>
        <taxon>Chloroflexota</taxon>
        <taxon>Ktedonobacteria</taxon>
        <taxon>Thermogemmatisporales</taxon>
        <taxon>Thermogemmatisporaceae</taxon>
        <taxon>Thermogemmatispora</taxon>
    </lineage>
</organism>
<dbReference type="GO" id="GO:0004058">
    <property type="term" value="F:aromatic-L-amino-acid decarboxylase activity"/>
    <property type="evidence" value="ECO:0007669"/>
    <property type="project" value="UniProtKB-ARBA"/>
</dbReference>
<dbReference type="PANTHER" id="PTHR11999:SF70">
    <property type="entry name" value="MIP05841P"/>
    <property type="match status" value="1"/>
</dbReference>
<evidence type="ECO:0000256" key="2">
    <source>
        <dbReference type="ARBA" id="ARBA00009533"/>
    </source>
</evidence>
<evidence type="ECO:0000256" key="7">
    <source>
        <dbReference type="RuleBase" id="RU000382"/>
    </source>
</evidence>
<evidence type="ECO:0000256" key="5">
    <source>
        <dbReference type="ARBA" id="ARBA00023239"/>
    </source>
</evidence>
<sequence>MEEREEQKRTTLDPAQQEQATGDMDPESFRLYAHQVVDWIADYLEHVGDYPVLARTQPGDIRRALPAQPPQQPESMQAILADFEHILLPGITHWNAPGFMGFFGITGSGPGILGELLTAALNVNAMLWRTSPAATELEQVALDWLRQMLGLPGPLFGVINDTASAGTLYALAAAREALGDLQIRQRGMSGRPEVPRLRYYASQEAHSAVDKAGIVLGVGLEGLRKIPVDDDYRMDVAALEQAIKEDLAAGWRPFAVVATVGTTSTTSVDPVPAIADLCERYGLWLHIDASYAGSAALLPEYRHILAGCERADSFIVNPHKWLFTPLDCSVFFTRKPDIVKATFSLVLEILRTDEEAPNLMDYGISLGRRFRALKLWMIMRYFGQEGLQARLREHIRLGQLLAQWVDEAPDFERLAPTPFSTVCFRAHPRGLDDEAQLTTLNERLLQRINSAGHYFLSHTRLRGRYSLRAAIGNLRTTEATIRGLWQELQEGLQAELASLS</sequence>
<keyword evidence="3" id="KW-0210">Decarboxylase</keyword>
<name>A0A455T3H5_9CHLR</name>
<evidence type="ECO:0000256" key="3">
    <source>
        <dbReference type="ARBA" id="ARBA00022793"/>
    </source>
</evidence>
<dbReference type="SUPFAM" id="SSF53383">
    <property type="entry name" value="PLP-dependent transferases"/>
    <property type="match status" value="1"/>
</dbReference>
<dbReference type="Pfam" id="PF00282">
    <property type="entry name" value="Pyridoxal_deC"/>
    <property type="match status" value="1"/>
</dbReference>
<comment type="cofactor">
    <cofactor evidence="1 6 7">
        <name>pyridoxal 5'-phosphate</name>
        <dbReference type="ChEBI" id="CHEBI:597326"/>
    </cofactor>
</comment>
<dbReference type="Gene3D" id="3.90.1150.10">
    <property type="entry name" value="Aspartate Aminotransferase, domain 1"/>
    <property type="match status" value="1"/>
</dbReference>
<feature type="modified residue" description="N6-(pyridoxal phosphate)lysine" evidence="6">
    <location>
        <position position="320"/>
    </location>
</feature>
<evidence type="ECO:0000256" key="1">
    <source>
        <dbReference type="ARBA" id="ARBA00001933"/>
    </source>
</evidence>
<dbReference type="GO" id="GO:0006520">
    <property type="term" value="P:amino acid metabolic process"/>
    <property type="evidence" value="ECO:0007669"/>
    <property type="project" value="InterPro"/>
</dbReference>
<comment type="similarity">
    <text evidence="2 7">Belongs to the group II decarboxylase family.</text>
</comment>
<feature type="region of interest" description="Disordered" evidence="8">
    <location>
        <begin position="1"/>
        <end position="24"/>
    </location>
</feature>
<dbReference type="InterPro" id="IPR015421">
    <property type="entry name" value="PyrdxlP-dep_Trfase_major"/>
</dbReference>
<keyword evidence="5 7" id="KW-0456">Lyase</keyword>
<dbReference type="InterPro" id="IPR021115">
    <property type="entry name" value="Pyridoxal-P_BS"/>
</dbReference>
<dbReference type="PRINTS" id="PR00800">
    <property type="entry name" value="YHDCRBOXLASE"/>
</dbReference>
<keyword evidence="4 6" id="KW-0663">Pyridoxal phosphate</keyword>